<organism evidence="12 13">
    <name type="scientific">Oceanirhabdus seepicola</name>
    <dbReference type="NCBI Taxonomy" id="2828781"/>
    <lineage>
        <taxon>Bacteria</taxon>
        <taxon>Bacillati</taxon>
        <taxon>Bacillota</taxon>
        <taxon>Clostridia</taxon>
        <taxon>Eubacteriales</taxon>
        <taxon>Clostridiaceae</taxon>
        <taxon>Oceanirhabdus</taxon>
    </lineage>
</organism>
<feature type="DNA-binding region" description="OmpR/PhoB-type" evidence="9">
    <location>
        <begin position="131"/>
        <end position="230"/>
    </location>
</feature>
<dbReference type="GO" id="GO:0000156">
    <property type="term" value="F:phosphorelay response regulator activity"/>
    <property type="evidence" value="ECO:0007669"/>
    <property type="project" value="TreeGrafter"/>
</dbReference>
<evidence type="ECO:0000259" key="10">
    <source>
        <dbReference type="PROSITE" id="PS50110"/>
    </source>
</evidence>
<dbReference type="InterPro" id="IPR001789">
    <property type="entry name" value="Sig_transdc_resp-reg_receiver"/>
</dbReference>
<dbReference type="GO" id="GO:0032993">
    <property type="term" value="C:protein-DNA complex"/>
    <property type="evidence" value="ECO:0007669"/>
    <property type="project" value="TreeGrafter"/>
</dbReference>
<feature type="domain" description="Response regulatory" evidence="10">
    <location>
        <begin position="4"/>
        <end position="117"/>
    </location>
</feature>
<dbReference type="PROSITE" id="PS51755">
    <property type="entry name" value="OMPR_PHOB"/>
    <property type="match status" value="1"/>
</dbReference>
<dbReference type="Gene3D" id="1.10.10.10">
    <property type="entry name" value="Winged helix-like DNA-binding domain superfamily/Winged helix DNA-binding domain"/>
    <property type="match status" value="1"/>
</dbReference>
<dbReference type="CDD" id="cd00383">
    <property type="entry name" value="trans_reg_C"/>
    <property type="match status" value="1"/>
</dbReference>
<dbReference type="InterPro" id="IPR001867">
    <property type="entry name" value="OmpR/PhoB-type_DNA-bd"/>
</dbReference>
<dbReference type="EMBL" id="JAGSOJ010000006">
    <property type="protein sequence ID" value="MCM1992423.1"/>
    <property type="molecule type" value="Genomic_DNA"/>
</dbReference>
<dbReference type="AlphaFoldDB" id="A0A9J6P6Q0"/>
<dbReference type="GO" id="GO:0000976">
    <property type="term" value="F:transcription cis-regulatory region binding"/>
    <property type="evidence" value="ECO:0007669"/>
    <property type="project" value="TreeGrafter"/>
</dbReference>
<reference evidence="12" key="1">
    <citation type="journal article" date="2021" name="mSystems">
        <title>Bacteria and Archaea Synergistically Convert Glycine Betaine to Biogenic Methane in the Formosa Cold Seep of the South China Sea.</title>
        <authorList>
            <person name="Li L."/>
            <person name="Zhang W."/>
            <person name="Zhang S."/>
            <person name="Song L."/>
            <person name="Sun Q."/>
            <person name="Zhang H."/>
            <person name="Xiang H."/>
            <person name="Dong X."/>
        </authorList>
    </citation>
    <scope>NUCLEOTIDE SEQUENCE</scope>
    <source>
        <strain evidence="12">ZWT</strain>
    </source>
</reference>
<comment type="function">
    <text evidence="7">May play the central regulatory role in sporulation. It may be an element of the effector pathway responsible for the activation of sporulation genes in response to nutritional stress. Spo0A may act in concert with spo0H (a sigma factor) to control the expression of some genes that are critical to the sporulation process.</text>
</comment>
<protein>
    <recommendedName>
        <fullName evidence="1">Stage 0 sporulation protein A homolog</fullName>
    </recommendedName>
</protein>
<dbReference type="RefSeq" id="WP_250861589.1">
    <property type="nucleotide sequence ID" value="NZ_JAGSOJ010000006.1"/>
</dbReference>
<dbReference type="InterPro" id="IPR039420">
    <property type="entry name" value="WalR-like"/>
</dbReference>
<evidence type="ECO:0000256" key="5">
    <source>
        <dbReference type="ARBA" id="ARBA00023125"/>
    </source>
</evidence>
<dbReference type="Gene3D" id="6.10.250.690">
    <property type="match status" value="1"/>
</dbReference>
<dbReference type="SMART" id="SM00448">
    <property type="entry name" value="REC"/>
    <property type="match status" value="1"/>
</dbReference>
<keyword evidence="4" id="KW-0805">Transcription regulation</keyword>
<sequence length="232" mass="27087">MKNRILIIDDDIELCQLLKKCIEKEGMIAELSHTGASGLNRLAENKYFLLILDIMLPDMSGFAVLSELRKSNAVPVLMLTAKNEEVDKVKGLWIGADDYLTKPFRINEFMARVNSLIRRYTMLNYFDKQTAVRLQLKDMSIDKETRTVFISRKQIKLTGKEFELLNFLASNKGKIYTKKQIYKHVWEDDYCFDDNNIMSFISKLRKKIESDPNNPFYIQTVRGIGYRFNQEA</sequence>
<comment type="caution">
    <text evidence="12">The sequence shown here is derived from an EMBL/GenBank/DDBJ whole genome shotgun (WGS) entry which is preliminary data.</text>
</comment>
<dbReference type="InterPro" id="IPR011006">
    <property type="entry name" value="CheY-like_superfamily"/>
</dbReference>
<evidence type="ECO:0000256" key="4">
    <source>
        <dbReference type="ARBA" id="ARBA00023015"/>
    </source>
</evidence>
<dbReference type="GO" id="GO:0006355">
    <property type="term" value="P:regulation of DNA-templated transcription"/>
    <property type="evidence" value="ECO:0007669"/>
    <property type="project" value="InterPro"/>
</dbReference>
<name>A0A9J6P6Q0_9CLOT</name>
<dbReference type="FunFam" id="1.10.10.10:FF:000018">
    <property type="entry name" value="DNA-binding response regulator ResD"/>
    <property type="match status" value="1"/>
</dbReference>
<evidence type="ECO:0000313" key="12">
    <source>
        <dbReference type="EMBL" id="MCM1992423.1"/>
    </source>
</evidence>
<evidence type="ECO:0000256" key="8">
    <source>
        <dbReference type="PROSITE-ProRule" id="PRU00169"/>
    </source>
</evidence>
<evidence type="ECO:0000313" key="13">
    <source>
        <dbReference type="Proteomes" id="UP001056429"/>
    </source>
</evidence>
<keyword evidence="2 8" id="KW-0597">Phosphoprotein</keyword>
<evidence type="ECO:0000256" key="9">
    <source>
        <dbReference type="PROSITE-ProRule" id="PRU01091"/>
    </source>
</evidence>
<dbReference type="PANTHER" id="PTHR48111:SF40">
    <property type="entry name" value="PHOSPHATE REGULON TRANSCRIPTIONAL REGULATORY PROTEIN PHOB"/>
    <property type="match status" value="1"/>
</dbReference>
<reference evidence="12" key="2">
    <citation type="submission" date="2021-04" db="EMBL/GenBank/DDBJ databases">
        <authorList>
            <person name="Dong X."/>
        </authorList>
    </citation>
    <scope>NUCLEOTIDE SEQUENCE</scope>
    <source>
        <strain evidence="12">ZWT</strain>
    </source>
</reference>
<evidence type="ECO:0000256" key="6">
    <source>
        <dbReference type="ARBA" id="ARBA00023163"/>
    </source>
</evidence>
<evidence type="ECO:0000256" key="3">
    <source>
        <dbReference type="ARBA" id="ARBA00023012"/>
    </source>
</evidence>
<evidence type="ECO:0000256" key="7">
    <source>
        <dbReference type="ARBA" id="ARBA00024867"/>
    </source>
</evidence>
<evidence type="ECO:0000256" key="1">
    <source>
        <dbReference type="ARBA" id="ARBA00018672"/>
    </source>
</evidence>
<dbReference type="InterPro" id="IPR036388">
    <property type="entry name" value="WH-like_DNA-bd_sf"/>
</dbReference>
<accession>A0A9J6P6Q0</accession>
<dbReference type="PROSITE" id="PS50110">
    <property type="entry name" value="RESPONSE_REGULATORY"/>
    <property type="match status" value="1"/>
</dbReference>
<evidence type="ECO:0000259" key="11">
    <source>
        <dbReference type="PROSITE" id="PS51755"/>
    </source>
</evidence>
<dbReference type="Pfam" id="PF00486">
    <property type="entry name" value="Trans_reg_C"/>
    <property type="match status" value="1"/>
</dbReference>
<keyword evidence="3" id="KW-0902">Two-component regulatory system</keyword>
<feature type="domain" description="OmpR/PhoB-type" evidence="11">
    <location>
        <begin position="131"/>
        <end position="230"/>
    </location>
</feature>
<keyword evidence="6" id="KW-0804">Transcription</keyword>
<dbReference type="SMART" id="SM00862">
    <property type="entry name" value="Trans_reg_C"/>
    <property type="match status" value="1"/>
</dbReference>
<dbReference type="GO" id="GO:0005829">
    <property type="term" value="C:cytosol"/>
    <property type="evidence" value="ECO:0007669"/>
    <property type="project" value="TreeGrafter"/>
</dbReference>
<dbReference type="Proteomes" id="UP001056429">
    <property type="component" value="Unassembled WGS sequence"/>
</dbReference>
<evidence type="ECO:0000256" key="2">
    <source>
        <dbReference type="ARBA" id="ARBA00022553"/>
    </source>
</evidence>
<dbReference type="SUPFAM" id="SSF52172">
    <property type="entry name" value="CheY-like"/>
    <property type="match status" value="1"/>
</dbReference>
<feature type="modified residue" description="4-aspartylphosphate" evidence="8">
    <location>
        <position position="53"/>
    </location>
</feature>
<keyword evidence="5 9" id="KW-0238">DNA-binding</keyword>
<proteinExistence type="predicted"/>
<keyword evidence="13" id="KW-1185">Reference proteome</keyword>
<dbReference type="PANTHER" id="PTHR48111">
    <property type="entry name" value="REGULATOR OF RPOS"/>
    <property type="match status" value="1"/>
</dbReference>
<dbReference type="Pfam" id="PF00072">
    <property type="entry name" value="Response_reg"/>
    <property type="match status" value="1"/>
</dbReference>
<dbReference type="Gene3D" id="3.40.50.2300">
    <property type="match status" value="1"/>
</dbReference>
<gene>
    <name evidence="12" type="ORF">KDK92_22145</name>
</gene>